<gene>
    <name evidence="2" type="ORF">LCGC14_1448110</name>
</gene>
<accession>A0A0F9MKG7</accession>
<reference evidence="2" key="1">
    <citation type="journal article" date="2015" name="Nature">
        <title>Complex archaea that bridge the gap between prokaryotes and eukaryotes.</title>
        <authorList>
            <person name="Spang A."/>
            <person name="Saw J.H."/>
            <person name="Jorgensen S.L."/>
            <person name="Zaremba-Niedzwiedzka K."/>
            <person name="Martijn J."/>
            <person name="Lind A.E."/>
            <person name="van Eijk R."/>
            <person name="Schleper C."/>
            <person name="Guy L."/>
            <person name="Ettema T.J."/>
        </authorList>
    </citation>
    <scope>NUCLEOTIDE SEQUENCE</scope>
</reference>
<dbReference type="Gene3D" id="2.60.120.10">
    <property type="entry name" value="Jelly Rolls"/>
    <property type="match status" value="1"/>
</dbReference>
<evidence type="ECO:0000313" key="2">
    <source>
        <dbReference type="EMBL" id="KKM69702.1"/>
    </source>
</evidence>
<comment type="caution">
    <text evidence="2">The sequence shown here is derived from an EMBL/GenBank/DDBJ whole genome shotgun (WGS) entry which is preliminary data.</text>
</comment>
<name>A0A0F9MKG7_9ZZZZ</name>
<dbReference type="Pfam" id="PF07883">
    <property type="entry name" value="Cupin_2"/>
    <property type="match status" value="1"/>
</dbReference>
<dbReference type="InterPro" id="IPR014710">
    <property type="entry name" value="RmlC-like_jellyroll"/>
</dbReference>
<protein>
    <recommendedName>
        <fullName evidence="1">Cupin type-2 domain-containing protein</fullName>
    </recommendedName>
</protein>
<dbReference type="InterPro" id="IPR013096">
    <property type="entry name" value="Cupin_2"/>
</dbReference>
<proteinExistence type="predicted"/>
<feature type="domain" description="Cupin type-2" evidence="1">
    <location>
        <begin position="46"/>
        <end position="98"/>
    </location>
</feature>
<dbReference type="SUPFAM" id="SSF51182">
    <property type="entry name" value="RmlC-like cupins"/>
    <property type="match status" value="1"/>
</dbReference>
<sequence length="121" mass="13975">MFFKRKGDDKISEVFPKPILSLPEADVPLEGVKAYLAQGNKHQIVFMEFEKDVSVPEHSHEAQWGIILEGKIDLVVDGKLNTYTKGDRYYIPKGVKHSAMIYAGYRDFTFFNQKDRYMPKS</sequence>
<dbReference type="EMBL" id="LAZR01009945">
    <property type="protein sequence ID" value="KKM69702.1"/>
    <property type="molecule type" value="Genomic_DNA"/>
</dbReference>
<dbReference type="InterPro" id="IPR011051">
    <property type="entry name" value="RmlC_Cupin_sf"/>
</dbReference>
<evidence type="ECO:0000259" key="1">
    <source>
        <dbReference type="Pfam" id="PF07883"/>
    </source>
</evidence>
<dbReference type="AlphaFoldDB" id="A0A0F9MKG7"/>
<organism evidence="2">
    <name type="scientific">marine sediment metagenome</name>
    <dbReference type="NCBI Taxonomy" id="412755"/>
    <lineage>
        <taxon>unclassified sequences</taxon>
        <taxon>metagenomes</taxon>
        <taxon>ecological metagenomes</taxon>
    </lineage>
</organism>